<evidence type="ECO:0000256" key="3">
    <source>
        <dbReference type="ARBA" id="ARBA00022989"/>
    </source>
</evidence>
<dbReference type="CDD" id="cd12910">
    <property type="entry name" value="SPRY_SSH4_like"/>
    <property type="match status" value="1"/>
</dbReference>
<feature type="region of interest" description="Disordered" evidence="6">
    <location>
        <begin position="465"/>
        <end position="669"/>
    </location>
</feature>
<feature type="transmembrane region" description="Helical" evidence="7">
    <location>
        <begin position="114"/>
        <end position="141"/>
    </location>
</feature>
<dbReference type="PROSITE" id="PS50188">
    <property type="entry name" value="B302_SPRY"/>
    <property type="match status" value="1"/>
</dbReference>
<feature type="compositionally biased region" description="Low complexity" evidence="6">
    <location>
        <begin position="515"/>
        <end position="531"/>
    </location>
</feature>
<feature type="compositionally biased region" description="Low complexity" evidence="6">
    <location>
        <begin position="761"/>
        <end position="776"/>
    </location>
</feature>
<evidence type="ECO:0000256" key="4">
    <source>
        <dbReference type="ARBA" id="ARBA00023136"/>
    </source>
</evidence>
<organism evidence="9 10">
    <name type="scientific">Vanrija pseudolonga</name>
    <dbReference type="NCBI Taxonomy" id="143232"/>
    <lineage>
        <taxon>Eukaryota</taxon>
        <taxon>Fungi</taxon>
        <taxon>Dikarya</taxon>
        <taxon>Basidiomycota</taxon>
        <taxon>Agaricomycotina</taxon>
        <taxon>Tremellomycetes</taxon>
        <taxon>Trichosporonales</taxon>
        <taxon>Trichosporonaceae</taxon>
        <taxon>Vanrija</taxon>
    </lineage>
</organism>
<dbReference type="EMBL" id="CP086719">
    <property type="protein sequence ID" value="WOO85105.1"/>
    <property type="molecule type" value="Genomic_DNA"/>
</dbReference>
<feature type="domain" description="B30.2/SPRY" evidence="8">
    <location>
        <begin position="205"/>
        <end position="398"/>
    </location>
</feature>
<dbReference type="PANTHER" id="PTHR31011:SF2">
    <property type="entry name" value="PROTEIN STB2-RELATED"/>
    <property type="match status" value="1"/>
</dbReference>
<dbReference type="GeneID" id="87811768"/>
<feature type="compositionally biased region" description="Acidic residues" evidence="6">
    <location>
        <begin position="558"/>
        <end position="571"/>
    </location>
</feature>
<evidence type="ECO:0000256" key="2">
    <source>
        <dbReference type="ARBA" id="ARBA00022692"/>
    </source>
</evidence>
<evidence type="ECO:0000313" key="10">
    <source>
        <dbReference type="Proteomes" id="UP000827549"/>
    </source>
</evidence>
<keyword evidence="2 7" id="KW-0812">Transmembrane</keyword>
<feature type="region of interest" description="Disordered" evidence="6">
    <location>
        <begin position="1"/>
        <end position="83"/>
    </location>
</feature>
<dbReference type="GO" id="GO:0016020">
    <property type="term" value="C:membrane"/>
    <property type="evidence" value="ECO:0007669"/>
    <property type="project" value="UniProtKB-SubCell"/>
</dbReference>
<feature type="compositionally biased region" description="Polar residues" evidence="6">
    <location>
        <begin position="542"/>
        <end position="554"/>
    </location>
</feature>
<gene>
    <name evidence="9" type="primary">ssh4_1</name>
    <name evidence="9" type="ORF">LOC62_06G008604</name>
</gene>
<dbReference type="InterPro" id="IPR043136">
    <property type="entry name" value="B30.2/SPRY_sf"/>
</dbReference>
<feature type="compositionally biased region" description="Basic and acidic residues" evidence="6">
    <location>
        <begin position="58"/>
        <end position="74"/>
    </location>
</feature>
<dbReference type="InterPro" id="IPR013320">
    <property type="entry name" value="ConA-like_dom_sf"/>
</dbReference>
<keyword evidence="4 7" id="KW-0472">Membrane</keyword>
<accession>A0AAF0YE74</accession>
<dbReference type="InterPro" id="IPR059025">
    <property type="entry name" value="STB6_N"/>
</dbReference>
<proteinExistence type="predicted"/>
<dbReference type="SUPFAM" id="SSF49899">
    <property type="entry name" value="Concanavalin A-like lectins/glucanases"/>
    <property type="match status" value="1"/>
</dbReference>
<name>A0AAF0YE74_9TREE</name>
<comment type="subcellular location">
    <subcellularLocation>
        <location evidence="1">Membrane</location>
        <topology evidence="1">Single-pass membrane protein</topology>
    </subcellularLocation>
</comment>
<feature type="region of interest" description="Disordered" evidence="6">
    <location>
        <begin position="761"/>
        <end position="785"/>
    </location>
</feature>
<dbReference type="InterPro" id="IPR003877">
    <property type="entry name" value="SPRY_dom"/>
</dbReference>
<keyword evidence="10" id="KW-1185">Reference proteome</keyword>
<evidence type="ECO:0000259" key="8">
    <source>
        <dbReference type="PROSITE" id="PS50188"/>
    </source>
</evidence>
<feature type="compositionally biased region" description="Low complexity" evidence="6">
    <location>
        <begin position="977"/>
        <end position="1005"/>
    </location>
</feature>
<sequence length="1742" mass="186666">MDTSTISFSDDPVPDSPRTLSSHSEHPEPGPLAHTFIGSPLTKLKEGDQPDPLPKLHLHAETSKSSKSETERPSKSRLPKFSSPRKSYYSYQVQLEPTMGVKMMTLDEPEGPPAVLIIFIPILVVILTVLLGVLIFLIALLCLKRKNGIRLTEDGGPLDLSKGEGVIGEGGVEGVEARWLETADPDVREAYRRAKDWQMQYPPSSVPTDITLSQFLSIQEKGVSAWAFEPDYEENLSLYVQSRTEITFLSDGPGMAPAEGGGNSVMANLPLPKLNEVYYWEVKMYDKPATTEVAIGLATKPYPSFRLPGWNRFSVAYFASDGFKSHNYPFTASSYGAPLAEGDVLGVGYRPRTGTVFFTRNGRKLEDCYTGLNRLNLFPTVGANGPCTLHINLGQAGFVFIEANVKKWGLAPMVGTLAPPPAYGSERGSILLDAGYGTPGSSQPLAGHGGIGALLEAARARAAAQLGSTPGSTAPFARPVPVAGPSAPSTPRASHRRHRKRNTATSIPSVPSPLRAGRGADAGPSSSASRSADAEEDPVSYVSPTDTPQVTTRVPSVDIEDEESASDEEYTEPSAASSLLSPNPPTPGHLDISLHSLRGGIGGYFSSRGGSRSNRSDGSGASSGTNSGDSGSTVRPGVQRSPSLGPPEDSPPPPGYAPLDPHVYSQGLPADLPEDLINQAIAAMNDGASATAATITLNSPPSTSDPAAAAAGSSSVSRMPSPLPVPVPLARGSWGGVAVSASLPASPDVHTPTHATHAQAYAHANTHSPSSVKSSPGPGGLRAPAHSLLIPTDRPLEELEETWLPRLGKGRLRVAGEMRLPGYALYGIRSWDLSRTHWALTIATYTGKVSEQISCYVLTPPPEFSDDKAMAEIAAATKALTAEMKGLVRQTEYGTIIVSSPIVYGQEVSPILVGDFREAAPYLVLNTGLRRLGCGGRAAMGVDMPVPPVQRKFYESYRVPFSGDPSIAAGGAGRGAGSPPTSPTTASMNLGNGHSHGNGHAHANGNGHGSHHHTASAPSPATTRPLTVSTKGHAHAGSMSPPGSALSPGTSSQSVLSSPIFLNVVEIVKLIQGALALWGLYGADHEDGPELDGLFCDETKAAIFEWRRVMGMDESEALKLENETSGGCIDPKTLSTLLSSVTSVRYQLATMGVDKLPRDPFKSTRRFLNVLRSTLQQYHQNVTPYLSVSSIRKIGSCYVDARKTHATDALKVHKFLLSGVASATSTLSAGLKGGKDDDSTPLRKREQHLRFRGEGDEECGLGLIVPDSQVGPAAAPDVITSDLDAYTKGILKTREKDWDTMGARRIADIWNGTLVQEGEGGRHYSRLRAFARRGRTVRSESEEETAPGAIGATFKGMTTRTGAALKGGFGLVNRLQHDNTSDSDVGASKTNKRNNVPTVVEPSHDDYAMSRSPSPSVPLGLRDRSHLDLPNSPSPVQSRHSAATTNAGIRHSPSFLSDLSENDASKAGSSKAAADDASRRRPPSTLERARSAIPLSPLGRAGSAETGRTGRVPNWAAISRPFAMERTASDGADVMLDPNANEWDVTNPSGTGRRQFLDGHIEDAGGIVLPNRKKLLRRSSLKEPMSEYRNVRVKAAEHLMIDVEMCAVVWELRKREQKLAQRVEDMKALEKSSFLGTQTFFDGLKSRRERLDALENQARTLRNELSRATNEDIDEDQDLERESERIMFKLSEDTNSNEVAWGLRELERTYEQMSEEARKWEEERKVEGVDGAVKKKSWWKPW</sequence>
<evidence type="ECO:0000256" key="5">
    <source>
        <dbReference type="SAM" id="Coils"/>
    </source>
</evidence>
<feature type="compositionally biased region" description="Low complexity" evidence="6">
    <location>
        <begin position="572"/>
        <end position="581"/>
    </location>
</feature>
<keyword evidence="5" id="KW-0175">Coiled coil</keyword>
<protein>
    <submittedName>
        <fullName evidence="9">Protein ssh4</fullName>
    </submittedName>
</protein>
<evidence type="ECO:0000256" key="7">
    <source>
        <dbReference type="SAM" id="Phobius"/>
    </source>
</evidence>
<dbReference type="GO" id="GO:0070822">
    <property type="term" value="C:Sin3-type complex"/>
    <property type="evidence" value="ECO:0007669"/>
    <property type="project" value="TreeGrafter"/>
</dbReference>
<evidence type="ECO:0000256" key="1">
    <source>
        <dbReference type="ARBA" id="ARBA00004167"/>
    </source>
</evidence>
<dbReference type="PANTHER" id="PTHR31011">
    <property type="entry name" value="PROTEIN STB2-RELATED"/>
    <property type="match status" value="1"/>
</dbReference>
<reference evidence="9" key="1">
    <citation type="submission" date="2023-10" db="EMBL/GenBank/DDBJ databases">
        <authorList>
            <person name="Noh H."/>
        </authorList>
    </citation>
    <scope>NUCLEOTIDE SEQUENCE</scope>
    <source>
        <strain evidence="9">DUCC4014</strain>
    </source>
</reference>
<feature type="region of interest" description="Disordered" evidence="6">
    <location>
        <begin position="968"/>
        <end position="1052"/>
    </location>
</feature>
<feature type="compositionally biased region" description="Pro residues" evidence="6">
    <location>
        <begin position="644"/>
        <end position="656"/>
    </location>
</feature>
<feature type="region of interest" description="Disordered" evidence="6">
    <location>
        <begin position="1377"/>
        <end position="1510"/>
    </location>
</feature>
<dbReference type="RefSeq" id="XP_062631131.1">
    <property type="nucleotide sequence ID" value="XM_062775147.1"/>
</dbReference>
<feature type="compositionally biased region" description="Basic residues" evidence="6">
    <location>
        <begin position="493"/>
        <end position="502"/>
    </location>
</feature>
<dbReference type="InterPro" id="IPR001870">
    <property type="entry name" value="B30.2/SPRY"/>
</dbReference>
<keyword evidence="3 7" id="KW-1133">Transmembrane helix</keyword>
<feature type="compositionally biased region" description="Low complexity" evidence="6">
    <location>
        <begin position="604"/>
        <end position="633"/>
    </location>
</feature>
<dbReference type="Pfam" id="PF25995">
    <property type="entry name" value="STB6_N"/>
    <property type="match status" value="1"/>
</dbReference>
<feature type="coiled-coil region" evidence="5">
    <location>
        <begin position="1644"/>
        <end position="1671"/>
    </location>
</feature>
<dbReference type="Pfam" id="PF00622">
    <property type="entry name" value="SPRY"/>
    <property type="match status" value="1"/>
</dbReference>
<feature type="compositionally biased region" description="Low complexity" evidence="6">
    <location>
        <begin position="699"/>
        <end position="717"/>
    </location>
</feature>
<dbReference type="InterPro" id="IPR035780">
    <property type="entry name" value="SPRY_Ssh4-like"/>
</dbReference>
<evidence type="ECO:0000313" key="9">
    <source>
        <dbReference type="EMBL" id="WOO85105.1"/>
    </source>
</evidence>
<evidence type="ECO:0000256" key="6">
    <source>
        <dbReference type="SAM" id="MobiDB-lite"/>
    </source>
</evidence>
<feature type="region of interest" description="Disordered" evidence="6">
    <location>
        <begin position="694"/>
        <end position="721"/>
    </location>
</feature>
<dbReference type="Proteomes" id="UP000827549">
    <property type="component" value="Chromosome 6"/>
</dbReference>
<dbReference type="InterPro" id="IPR038919">
    <property type="entry name" value="STB2/STB2"/>
</dbReference>
<feature type="compositionally biased region" description="Polar residues" evidence="6">
    <location>
        <begin position="1434"/>
        <end position="1447"/>
    </location>
</feature>
<dbReference type="SMART" id="SM00449">
    <property type="entry name" value="SPRY"/>
    <property type="match status" value="1"/>
</dbReference>
<dbReference type="Gene3D" id="2.60.120.920">
    <property type="match status" value="1"/>
</dbReference>